<evidence type="ECO:0000313" key="3">
    <source>
        <dbReference type="Proteomes" id="UP001054837"/>
    </source>
</evidence>
<accession>A0AAV4MTG9</accession>
<sequence length="98" mass="11309">MATYLYTYRLSEITNPAREPRTRSNNNSNKKRMLQQGFNIIPLPSNLPVMLALTPLLLVAIHKSSGKWRLRVKILQTKRNKETPQRSGFLETISTIDQ</sequence>
<dbReference type="Proteomes" id="UP001054837">
    <property type="component" value="Unassembled WGS sequence"/>
</dbReference>
<protein>
    <submittedName>
        <fullName evidence="2">Uncharacterized protein</fullName>
    </submittedName>
</protein>
<evidence type="ECO:0000313" key="2">
    <source>
        <dbReference type="EMBL" id="GIX75225.1"/>
    </source>
</evidence>
<dbReference type="AlphaFoldDB" id="A0AAV4MTG9"/>
<name>A0AAV4MTG9_9ARAC</name>
<gene>
    <name evidence="2" type="ORF">CDAR_259851</name>
</gene>
<keyword evidence="1" id="KW-1133">Transmembrane helix</keyword>
<evidence type="ECO:0000256" key="1">
    <source>
        <dbReference type="SAM" id="Phobius"/>
    </source>
</evidence>
<keyword evidence="1" id="KW-0472">Membrane</keyword>
<organism evidence="2 3">
    <name type="scientific">Caerostris darwini</name>
    <dbReference type="NCBI Taxonomy" id="1538125"/>
    <lineage>
        <taxon>Eukaryota</taxon>
        <taxon>Metazoa</taxon>
        <taxon>Ecdysozoa</taxon>
        <taxon>Arthropoda</taxon>
        <taxon>Chelicerata</taxon>
        <taxon>Arachnida</taxon>
        <taxon>Araneae</taxon>
        <taxon>Araneomorphae</taxon>
        <taxon>Entelegynae</taxon>
        <taxon>Araneoidea</taxon>
        <taxon>Araneidae</taxon>
        <taxon>Caerostris</taxon>
    </lineage>
</organism>
<comment type="caution">
    <text evidence="2">The sequence shown here is derived from an EMBL/GenBank/DDBJ whole genome shotgun (WGS) entry which is preliminary data.</text>
</comment>
<feature type="transmembrane region" description="Helical" evidence="1">
    <location>
        <begin position="40"/>
        <end position="61"/>
    </location>
</feature>
<dbReference type="EMBL" id="BPLQ01000812">
    <property type="protein sequence ID" value="GIX75225.1"/>
    <property type="molecule type" value="Genomic_DNA"/>
</dbReference>
<keyword evidence="3" id="KW-1185">Reference proteome</keyword>
<reference evidence="2 3" key="1">
    <citation type="submission" date="2021-06" db="EMBL/GenBank/DDBJ databases">
        <title>Caerostris darwini draft genome.</title>
        <authorList>
            <person name="Kono N."/>
            <person name="Arakawa K."/>
        </authorList>
    </citation>
    <scope>NUCLEOTIDE SEQUENCE [LARGE SCALE GENOMIC DNA]</scope>
</reference>
<proteinExistence type="predicted"/>
<keyword evidence="1" id="KW-0812">Transmembrane</keyword>